<gene>
    <name evidence="2" type="ORF">AAF463_24385</name>
</gene>
<dbReference type="InterPro" id="IPR027417">
    <property type="entry name" value="P-loop_NTPase"/>
</dbReference>
<geneLocation type="plasmid" evidence="2">
    <name>plasmindB</name>
</geneLocation>
<dbReference type="Gene3D" id="3.40.50.300">
    <property type="entry name" value="P-loop containing nucleotide triphosphate hydrolases"/>
    <property type="match status" value="1"/>
</dbReference>
<dbReference type="GO" id="GO:0016887">
    <property type="term" value="F:ATP hydrolysis activity"/>
    <property type="evidence" value="ECO:0007669"/>
    <property type="project" value="InterPro"/>
</dbReference>
<reference evidence="2" key="1">
    <citation type="submission" date="2024-06" db="EMBL/GenBank/DDBJ databases">
        <title>Multiomics insights into the TNT degradation mechanism by Pantoea sp. BJ2 isolated from an ammunition destruction site.</title>
        <authorList>
            <person name="Luo J."/>
        </authorList>
    </citation>
    <scope>NUCLEOTIDE SEQUENCE</scope>
    <source>
        <strain evidence="2">BJ2</strain>
        <plasmid evidence="2">plasmindB</plasmid>
    </source>
</reference>
<protein>
    <submittedName>
        <fullName evidence="2">AAA family ATPase</fullName>
    </submittedName>
</protein>
<dbReference type="PIRSF" id="PIRSF029347">
    <property type="entry name" value="RecF"/>
    <property type="match status" value="1"/>
</dbReference>
<dbReference type="GO" id="GO:0006302">
    <property type="term" value="P:double-strand break repair"/>
    <property type="evidence" value="ECO:0007669"/>
    <property type="project" value="TreeGrafter"/>
</dbReference>
<dbReference type="GO" id="GO:0005524">
    <property type="term" value="F:ATP binding"/>
    <property type="evidence" value="ECO:0007669"/>
    <property type="project" value="InterPro"/>
</dbReference>
<dbReference type="PANTHER" id="PTHR32182">
    <property type="entry name" value="DNA REPLICATION AND REPAIR PROTEIN RECF"/>
    <property type="match status" value="1"/>
</dbReference>
<name>A0AAU7U373_9GAMM</name>
<evidence type="ECO:0000313" key="2">
    <source>
        <dbReference type="EMBL" id="XBV47471.1"/>
    </source>
</evidence>
<accession>A0AAU7U373</accession>
<dbReference type="RefSeq" id="WP_350262497.1">
    <property type="nucleotide sequence ID" value="NZ_CP158294.1"/>
</dbReference>
<organism evidence="2">
    <name type="scientific">Pantoea sp. BJ2</name>
    <dbReference type="NCBI Taxonomy" id="3141322"/>
    <lineage>
        <taxon>Bacteria</taxon>
        <taxon>Pseudomonadati</taxon>
        <taxon>Pseudomonadota</taxon>
        <taxon>Gammaproteobacteria</taxon>
        <taxon>Enterobacterales</taxon>
        <taxon>Erwiniaceae</taxon>
        <taxon>Pantoea</taxon>
    </lineage>
</organism>
<evidence type="ECO:0000259" key="1">
    <source>
        <dbReference type="Pfam" id="PF13304"/>
    </source>
</evidence>
<dbReference type="Pfam" id="PF13304">
    <property type="entry name" value="AAA_21"/>
    <property type="match status" value="1"/>
</dbReference>
<dbReference type="CDD" id="cd00267">
    <property type="entry name" value="ABC_ATPase"/>
    <property type="match status" value="1"/>
</dbReference>
<feature type="domain" description="ATPase AAA-type core" evidence="1">
    <location>
        <begin position="23"/>
        <end position="322"/>
    </location>
</feature>
<dbReference type="InterPro" id="IPR014555">
    <property type="entry name" value="RecF-like"/>
</dbReference>
<sequence>MFNKIHVRNFKSLVDVNLNLSSFNCLVGMNGAGKSTLLQVIDFISRQMHGDLQGWLNGRGWVSKDLYSKTGDKQAAKQGILLKVGFTLGKGERLQWTATFNRTSLRITRERIIHLDKQEVIFEVNDGKYRVGDEHLPVTFDYSGSVLSQLKDNFLSPEIIAFRDAVRNIKSLELLSPHSLRKRSRLPDTDVGPGGEKLSGFLSTLKPPAKALLLDELRRFYPEIDEFRIATSKGGWKRLVISESHLSEGQVKAVNEIDASQLNDGLLRILAILAQNTASGTSLLLLDEVENGVNPEIIEKLVDTLVASPMQVIVTTHSPMILNYLEDEVAEESVQLVYKSESAQTRIRPFFGIAYTRDKLKYMGPGEALIDTDLYKLRNELLQLDKLKDKNQTPESSHDHLA</sequence>
<dbReference type="EMBL" id="CP158294">
    <property type="protein sequence ID" value="XBV47471.1"/>
    <property type="molecule type" value="Genomic_DNA"/>
</dbReference>
<dbReference type="AlphaFoldDB" id="A0AAU7U373"/>
<dbReference type="PANTHER" id="PTHR32182:SF22">
    <property type="entry name" value="ATP-DEPENDENT ENDONUCLEASE, OLD FAMILY-RELATED"/>
    <property type="match status" value="1"/>
</dbReference>
<dbReference type="SUPFAM" id="SSF52540">
    <property type="entry name" value="P-loop containing nucleoside triphosphate hydrolases"/>
    <property type="match status" value="1"/>
</dbReference>
<keyword evidence="2" id="KW-0614">Plasmid</keyword>
<dbReference type="InterPro" id="IPR003959">
    <property type="entry name" value="ATPase_AAA_core"/>
</dbReference>
<dbReference type="GO" id="GO:0000731">
    <property type="term" value="P:DNA synthesis involved in DNA repair"/>
    <property type="evidence" value="ECO:0007669"/>
    <property type="project" value="TreeGrafter"/>
</dbReference>
<proteinExistence type="predicted"/>